<proteinExistence type="predicted"/>
<organism evidence="2 3">
    <name type="scientific">Actinomycetospora chibensis</name>
    <dbReference type="NCBI Taxonomy" id="663606"/>
    <lineage>
        <taxon>Bacteria</taxon>
        <taxon>Bacillati</taxon>
        <taxon>Actinomycetota</taxon>
        <taxon>Actinomycetes</taxon>
        <taxon>Pseudonocardiales</taxon>
        <taxon>Pseudonocardiaceae</taxon>
        <taxon>Actinomycetospora</taxon>
    </lineage>
</organism>
<dbReference type="Proteomes" id="UP001595909">
    <property type="component" value="Unassembled WGS sequence"/>
</dbReference>
<dbReference type="EMBL" id="JBHSIM010000020">
    <property type="protein sequence ID" value="MFC4832676.1"/>
    <property type="molecule type" value="Genomic_DNA"/>
</dbReference>
<feature type="region of interest" description="Disordered" evidence="1">
    <location>
        <begin position="62"/>
        <end position="93"/>
    </location>
</feature>
<feature type="compositionally biased region" description="Basic residues" evidence="1">
    <location>
        <begin position="80"/>
        <end position="93"/>
    </location>
</feature>
<comment type="caution">
    <text evidence="2">The sequence shown here is derived from an EMBL/GenBank/DDBJ whole genome shotgun (WGS) entry which is preliminary data.</text>
</comment>
<reference evidence="3" key="1">
    <citation type="journal article" date="2019" name="Int. J. Syst. Evol. Microbiol.">
        <title>The Global Catalogue of Microorganisms (GCM) 10K type strain sequencing project: providing services to taxonomists for standard genome sequencing and annotation.</title>
        <authorList>
            <consortium name="The Broad Institute Genomics Platform"/>
            <consortium name="The Broad Institute Genome Sequencing Center for Infectious Disease"/>
            <person name="Wu L."/>
            <person name="Ma J."/>
        </authorList>
    </citation>
    <scope>NUCLEOTIDE SEQUENCE [LARGE SCALE GENOMIC DNA]</scope>
    <source>
        <strain evidence="3">CCUG 50347</strain>
    </source>
</reference>
<name>A0ABV9REP9_9PSEU</name>
<evidence type="ECO:0000313" key="2">
    <source>
        <dbReference type="EMBL" id="MFC4832676.1"/>
    </source>
</evidence>
<protein>
    <submittedName>
        <fullName evidence="2">Uncharacterized protein</fullName>
    </submittedName>
</protein>
<dbReference type="InterPro" id="IPR011032">
    <property type="entry name" value="GroES-like_sf"/>
</dbReference>
<keyword evidence="3" id="KW-1185">Reference proteome</keyword>
<dbReference type="Gene3D" id="3.90.180.10">
    <property type="entry name" value="Medium-chain alcohol dehydrogenases, catalytic domain"/>
    <property type="match status" value="1"/>
</dbReference>
<evidence type="ECO:0000313" key="3">
    <source>
        <dbReference type="Proteomes" id="UP001595909"/>
    </source>
</evidence>
<dbReference type="SUPFAM" id="SSF50129">
    <property type="entry name" value="GroES-like"/>
    <property type="match status" value="1"/>
</dbReference>
<accession>A0ABV9REP9</accession>
<sequence>MRRVVCRAFGPVEDVEIVDGPDPVPGPGEVLVEVEAAGVGFVDALIVRAGYQLRPELPFTPGTFPVRARDGDGGGGREPSRRRPRRRAGHGLRRLRLAPDDIRRLTGGGAHLVARFARRAVTGKIALVPG</sequence>
<dbReference type="RefSeq" id="WP_274191506.1">
    <property type="nucleotide sequence ID" value="NZ_BAABHN010000020.1"/>
</dbReference>
<gene>
    <name evidence="2" type="ORF">ACFPEL_09665</name>
</gene>
<evidence type="ECO:0000256" key="1">
    <source>
        <dbReference type="SAM" id="MobiDB-lite"/>
    </source>
</evidence>